<dbReference type="PANTHER" id="PTHR42896">
    <property type="entry name" value="XYLULOSE-1,5-BISPHOSPHATE (XUBP) PHOSPHATASE"/>
    <property type="match status" value="1"/>
</dbReference>
<organism evidence="1 2">
    <name type="scientific">Skermanella aerolata</name>
    <dbReference type="NCBI Taxonomy" id="393310"/>
    <lineage>
        <taxon>Bacteria</taxon>
        <taxon>Pseudomonadati</taxon>
        <taxon>Pseudomonadota</taxon>
        <taxon>Alphaproteobacteria</taxon>
        <taxon>Rhodospirillales</taxon>
        <taxon>Azospirillaceae</taxon>
        <taxon>Skermanella</taxon>
    </lineage>
</organism>
<gene>
    <name evidence="1" type="ORF">SAE02_46700</name>
</gene>
<comment type="caution">
    <text evidence="1">The sequence shown here is derived from an EMBL/GenBank/DDBJ whole genome shotgun (WGS) entry which is preliminary data.</text>
</comment>
<dbReference type="AlphaFoldDB" id="A0A512DVN4"/>
<dbReference type="SFLD" id="SFLDG01135">
    <property type="entry name" value="C1.5.6:_HAD__Beta-PGM__Phospha"/>
    <property type="match status" value="1"/>
</dbReference>
<dbReference type="SFLD" id="SFLDF00035">
    <property type="entry name" value="phosphoglycolate_phosphatase"/>
    <property type="match status" value="1"/>
</dbReference>
<dbReference type="NCBIfam" id="TIGR01509">
    <property type="entry name" value="HAD-SF-IA-v3"/>
    <property type="match status" value="1"/>
</dbReference>
<sequence>MTFQALIFDVDGTLAETEEAHRRAFNETFGDFGLDWHWSRAVYADLLKITGGKERIRHFIDHYRPEDAERVRDIVGQLHQEKTARYVRNMGGGGVRLRPGVERLIREAAAAGMRLAIATTTSLPNVKILLDEALGAGATGLFEVIAAGDMVAAKKPAPDVYLLALERLGLPADACLAIEDSYNGVMSARRAGITTLATTSDYTRLEDLRYAFGVLSDLGEPDAPFLHFSGVGAGESHVTVDLIQRWCHGRAMPQ</sequence>
<dbReference type="SFLD" id="SFLDG01129">
    <property type="entry name" value="C1.5:_HAD__Beta-PGM__Phosphata"/>
    <property type="match status" value="1"/>
</dbReference>
<proteinExistence type="predicted"/>
<dbReference type="GO" id="GO:0016787">
    <property type="term" value="F:hydrolase activity"/>
    <property type="evidence" value="ECO:0007669"/>
    <property type="project" value="InterPro"/>
</dbReference>
<dbReference type="RefSeq" id="WP_044430495.1">
    <property type="nucleotide sequence ID" value="NZ_BJYZ01000022.1"/>
</dbReference>
<dbReference type="PRINTS" id="PR00413">
    <property type="entry name" value="HADHALOGNASE"/>
</dbReference>
<dbReference type="InterPro" id="IPR006439">
    <property type="entry name" value="HAD-SF_hydro_IA"/>
</dbReference>
<keyword evidence="2" id="KW-1185">Reference proteome</keyword>
<dbReference type="EMBL" id="BJYZ01000022">
    <property type="protein sequence ID" value="GEO40522.1"/>
    <property type="molecule type" value="Genomic_DNA"/>
</dbReference>
<dbReference type="SFLD" id="SFLDS00003">
    <property type="entry name" value="Haloacid_Dehalogenase"/>
    <property type="match status" value="1"/>
</dbReference>
<dbReference type="SUPFAM" id="SSF56784">
    <property type="entry name" value="HAD-like"/>
    <property type="match status" value="1"/>
</dbReference>
<dbReference type="InterPro" id="IPR023214">
    <property type="entry name" value="HAD_sf"/>
</dbReference>
<name>A0A512DVN4_9PROT</name>
<dbReference type="Proteomes" id="UP000321523">
    <property type="component" value="Unassembled WGS sequence"/>
</dbReference>
<dbReference type="Gene3D" id="3.40.50.1000">
    <property type="entry name" value="HAD superfamily/HAD-like"/>
    <property type="match status" value="1"/>
</dbReference>
<reference evidence="1 2" key="1">
    <citation type="submission" date="2019-07" db="EMBL/GenBank/DDBJ databases">
        <title>Whole genome shotgun sequence of Skermanella aerolata NBRC 106429.</title>
        <authorList>
            <person name="Hosoyama A."/>
            <person name="Uohara A."/>
            <person name="Ohji S."/>
            <person name="Ichikawa N."/>
        </authorList>
    </citation>
    <scope>NUCLEOTIDE SEQUENCE [LARGE SCALE GENOMIC DNA]</scope>
    <source>
        <strain evidence="1 2">NBRC 106429</strain>
    </source>
</reference>
<dbReference type="InterPro" id="IPR044999">
    <property type="entry name" value="CbbY-like"/>
</dbReference>
<protein>
    <submittedName>
        <fullName evidence="1">Phosphatase</fullName>
    </submittedName>
</protein>
<dbReference type="InterPro" id="IPR023198">
    <property type="entry name" value="PGP-like_dom2"/>
</dbReference>
<dbReference type="InterPro" id="IPR036412">
    <property type="entry name" value="HAD-like_sf"/>
</dbReference>
<dbReference type="Gene3D" id="1.10.150.240">
    <property type="entry name" value="Putative phosphatase, domain 2"/>
    <property type="match status" value="1"/>
</dbReference>
<evidence type="ECO:0000313" key="1">
    <source>
        <dbReference type="EMBL" id="GEO40522.1"/>
    </source>
</evidence>
<dbReference type="OrthoDB" id="414934at2"/>
<evidence type="ECO:0000313" key="2">
    <source>
        <dbReference type="Proteomes" id="UP000321523"/>
    </source>
</evidence>
<dbReference type="PANTHER" id="PTHR42896:SF2">
    <property type="entry name" value="CBBY-LIKE PROTEIN"/>
    <property type="match status" value="1"/>
</dbReference>
<accession>A0A512DVN4</accession>
<dbReference type="Pfam" id="PF00702">
    <property type="entry name" value="Hydrolase"/>
    <property type="match status" value="1"/>
</dbReference>